<proteinExistence type="predicted"/>
<name>A0ACA9K0Q2_9GLOM</name>
<evidence type="ECO:0000313" key="1">
    <source>
        <dbReference type="EMBL" id="CAG8445116.1"/>
    </source>
</evidence>
<accession>A0ACA9K0Q2</accession>
<sequence>MDIRNYFNKPEGTSDNKKHAKKETGVTKGQPKKREGKRRVNGGSDEEVGSKIKKSQEVEVVGKNAKRSQKKIKVEEVPNEISPSDYFSDKKITRSDNKTRKSEKSKVNLDDQSENVPDNSSKNIDHEEMDIDEVMPEKSVTSKHSTRKTNATSKSDTKKKQIKKEKDNEFDANEIESKLQKRSNDEDDGFISTEDHLSKKKQKKSKKDSDESEFEDVDVKTDIENKKVKKVAARKPSRSSAEFEVDESKPTKDTPEASSSKSNKGFSYRNFLQKRTGPSAPGSKEVPVGADNCLIGLTFVFTGDLESLSREESQDLVKRYGGKVTASGPSSRTSYVVVGDNPGPKKMEKVKQLKIPTLTEDQLLELVKTSPGKSESSGVSPKKSKPHPSSTEKEMEKILQPSSPSDSSSADTGSSQLWTEKYKPTSIKEVCGNKTQVEGLQRWLSTWDENSKKGFKFQTNNSFPAALLSGNPGIGKTTAAHLVAKNEGYDVMEFNASDARSKKALDEAVKIATHNTSISWFAHDESASSQDSENANKILIIMDEVDGMSAGDRGGMAELIKLIRKTQFFNAFREKIKFNSSNAIDELVRGANSDIRQVLTQLSSLKITHDTINYDEVKEFGKAFEKNTSMNLWTIAATILGASTWNPRNKSSLNDKLDLYFLESDLLPLMVQENYLKISPDRSSEFKKSNAGNPQLLEQIATMEAFSKAADCISDGDLADRMIHGSQHWSLMPIHGMFSCILPAYHVHGGSSSQFAFPSWLGQNSKASKYQRILKELQIHMRLKISGDKSEVRLNYIPALFSALSLPLINEGSESIDRIIESMNYYYLSKDDWDAIIELGVGSNDGEKTLKKIDKSVKSNFTRRYNASSHPIPFLKASAVSSVSKFASSAEVPDFEEAVEQEQETKEDEEAATDEDEDLSKDKFIKKRGDAGEGSVRGRRSSGGASRGRRKSSSKK</sequence>
<organism evidence="1 2">
    <name type="scientific">Acaulospora colombiana</name>
    <dbReference type="NCBI Taxonomy" id="27376"/>
    <lineage>
        <taxon>Eukaryota</taxon>
        <taxon>Fungi</taxon>
        <taxon>Fungi incertae sedis</taxon>
        <taxon>Mucoromycota</taxon>
        <taxon>Glomeromycotina</taxon>
        <taxon>Glomeromycetes</taxon>
        <taxon>Diversisporales</taxon>
        <taxon>Acaulosporaceae</taxon>
        <taxon>Acaulospora</taxon>
    </lineage>
</organism>
<protein>
    <submittedName>
        <fullName evidence="1">782_t:CDS:1</fullName>
    </submittedName>
</protein>
<reference evidence="1" key="1">
    <citation type="submission" date="2021-06" db="EMBL/GenBank/DDBJ databases">
        <authorList>
            <person name="Kallberg Y."/>
            <person name="Tangrot J."/>
            <person name="Rosling A."/>
        </authorList>
    </citation>
    <scope>NUCLEOTIDE SEQUENCE</scope>
    <source>
        <strain evidence="1">CL356</strain>
    </source>
</reference>
<dbReference type="Proteomes" id="UP000789525">
    <property type="component" value="Unassembled WGS sequence"/>
</dbReference>
<gene>
    <name evidence="1" type="ORF">ACOLOM_LOCUS466</name>
</gene>
<dbReference type="EMBL" id="CAJVPT010000471">
    <property type="protein sequence ID" value="CAG8445116.1"/>
    <property type="molecule type" value="Genomic_DNA"/>
</dbReference>
<evidence type="ECO:0000313" key="2">
    <source>
        <dbReference type="Proteomes" id="UP000789525"/>
    </source>
</evidence>
<keyword evidence="2" id="KW-1185">Reference proteome</keyword>
<comment type="caution">
    <text evidence="1">The sequence shown here is derived from an EMBL/GenBank/DDBJ whole genome shotgun (WGS) entry which is preliminary data.</text>
</comment>